<dbReference type="Proteomes" id="UP000027064">
    <property type="component" value="Unassembled WGS sequence"/>
</dbReference>
<evidence type="ECO:0000313" key="1">
    <source>
        <dbReference type="EMBL" id="KDN54287.1"/>
    </source>
</evidence>
<proteinExistence type="predicted"/>
<accession>A0A066WJU7</accession>
<dbReference type="AlphaFoldDB" id="A0A066WJU7"/>
<reference evidence="1 2" key="1">
    <citation type="submission" date="2014-05" db="EMBL/GenBank/DDBJ databases">
        <title>Genome Sequence of Flavobacterium sp. EM1321.</title>
        <authorList>
            <person name="Shin S.-K."/>
            <person name="Yi H."/>
        </authorList>
    </citation>
    <scope>NUCLEOTIDE SEQUENCE [LARGE SCALE GENOMIC DNA]</scope>
    <source>
        <strain evidence="1 2">EM1321</strain>
    </source>
</reference>
<comment type="caution">
    <text evidence="1">The sequence shown here is derived from an EMBL/GenBank/DDBJ whole genome shotgun (WGS) entry which is preliminary data.</text>
</comment>
<name>A0A066WJU7_9FLAO</name>
<dbReference type="STRING" id="1492738.FEM21_25380"/>
<organism evidence="1 2">
    <name type="scientific">Flavobacterium seoulense</name>
    <dbReference type="NCBI Taxonomy" id="1492738"/>
    <lineage>
        <taxon>Bacteria</taxon>
        <taxon>Pseudomonadati</taxon>
        <taxon>Bacteroidota</taxon>
        <taxon>Flavobacteriia</taxon>
        <taxon>Flavobacteriales</taxon>
        <taxon>Flavobacteriaceae</taxon>
        <taxon>Flavobacterium</taxon>
    </lineage>
</organism>
<sequence>MKKLSRFYTMKTTVFNVNRVLFCSKKGVFKTNLLNLI</sequence>
<dbReference type="EMBL" id="JNCA01000024">
    <property type="protein sequence ID" value="KDN54287.1"/>
    <property type="molecule type" value="Genomic_DNA"/>
</dbReference>
<keyword evidence="2" id="KW-1185">Reference proteome</keyword>
<dbReference type="PATRIC" id="fig|1492738.3.peg.2524"/>
<gene>
    <name evidence="1" type="ORF">FEM21_25380</name>
</gene>
<protein>
    <submittedName>
        <fullName evidence="1">Uncharacterized protein</fullName>
    </submittedName>
</protein>
<evidence type="ECO:0000313" key="2">
    <source>
        <dbReference type="Proteomes" id="UP000027064"/>
    </source>
</evidence>